<accession>A0A8H3GH71</accession>
<reference evidence="2" key="1">
    <citation type="submission" date="2021-01" db="EMBL/GenBank/DDBJ databases">
        <authorList>
            <person name="Kaushik A."/>
        </authorList>
    </citation>
    <scope>NUCLEOTIDE SEQUENCE</scope>
    <source>
        <strain evidence="2">AG1-1C</strain>
    </source>
</reference>
<feature type="compositionally biased region" description="Basic and acidic residues" evidence="1">
    <location>
        <begin position="180"/>
        <end position="202"/>
    </location>
</feature>
<feature type="region of interest" description="Disordered" evidence="1">
    <location>
        <begin position="215"/>
        <end position="263"/>
    </location>
</feature>
<comment type="caution">
    <text evidence="2">The sequence shown here is derived from an EMBL/GenBank/DDBJ whole genome shotgun (WGS) entry which is preliminary data.</text>
</comment>
<feature type="region of interest" description="Disordered" evidence="1">
    <location>
        <begin position="1"/>
        <end position="50"/>
    </location>
</feature>
<proteinExistence type="predicted"/>
<protein>
    <submittedName>
        <fullName evidence="2">Uncharacterized protein</fullName>
    </submittedName>
</protein>
<dbReference type="EMBL" id="CAJMWS010000537">
    <property type="protein sequence ID" value="CAE6450179.1"/>
    <property type="molecule type" value="Genomic_DNA"/>
</dbReference>
<gene>
    <name evidence="2" type="ORF">RDB_LOCUS144604</name>
</gene>
<evidence type="ECO:0000313" key="2">
    <source>
        <dbReference type="EMBL" id="CAE6450179.1"/>
    </source>
</evidence>
<name>A0A8H3GH71_9AGAM</name>
<feature type="compositionally biased region" description="Low complexity" evidence="1">
    <location>
        <begin position="236"/>
        <end position="253"/>
    </location>
</feature>
<sequence length="341" mass="37902">MNAHSIRHAWFPPAIPKRKHDRDFDSESEWPSTYRPLSEPTLEPRPTKRLRQLEGGLADLTLKSRNHEESITINTGREILTPPLPNPSFNQIHDTTLDGETEPYITSIYEFASPHTGFGSSAASLPLRGEVSEANTSDEECGMKSGADVQRTNSSRMGNGVFVQGEEGIPGYTVYEPENSPEKRKREVDDDEHGFEKKGKRSWYEPQKDRIVVLDLDSSEDESVAHSPRRRRSAFSLSAGSRGTSSTRPRSQTETQEDAPDFVINPKLLSHVFSPGTGIPSIPREDVPTQAVVLYKPAPWITDPRKDEPEVTDVEEVVPASNAPMGASPLIRDDDAMDIDS</sequence>
<feature type="region of interest" description="Disordered" evidence="1">
    <location>
        <begin position="130"/>
        <end position="202"/>
    </location>
</feature>
<organism evidence="2 3">
    <name type="scientific">Rhizoctonia solani</name>
    <dbReference type="NCBI Taxonomy" id="456999"/>
    <lineage>
        <taxon>Eukaryota</taxon>
        <taxon>Fungi</taxon>
        <taxon>Dikarya</taxon>
        <taxon>Basidiomycota</taxon>
        <taxon>Agaricomycotina</taxon>
        <taxon>Agaricomycetes</taxon>
        <taxon>Cantharellales</taxon>
        <taxon>Ceratobasidiaceae</taxon>
        <taxon>Rhizoctonia</taxon>
    </lineage>
</organism>
<dbReference type="Proteomes" id="UP000663846">
    <property type="component" value="Unassembled WGS sequence"/>
</dbReference>
<evidence type="ECO:0000313" key="3">
    <source>
        <dbReference type="Proteomes" id="UP000663846"/>
    </source>
</evidence>
<evidence type="ECO:0000256" key="1">
    <source>
        <dbReference type="SAM" id="MobiDB-lite"/>
    </source>
</evidence>
<dbReference type="AlphaFoldDB" id="A0A8H3GH71"/>
<feature type="region of interest" description="Disordered" evidence="1">
    <location>
        <begin position="318"/>
        <end position="341"/>
    </location>
</feature>